<sequence>MVGSGACPPDLALQGPHPELPESSLARPSGPCPATPKGMQAPVCPRLAPEAQLPHPMLSLPVPQAQGPAQSSAQPLHSSLLFRTIGDRMGEAKASGNLGNTLKVLGRFDEAAVCCQRHLSIAQEQGDKVGAGPGLAPPNPALPASRSGVGAGGSHSTHPAPHGRDDREAGPLDPT</sequence>
<dbReference type="EMBL" id="JASSZA010000001">
    <property type="protein sequence ID" value="KAK2120666.1"/>
    <property type="molecule type" value="Genomic_DNA"/>
</dbReference>
<protein>
    <submittedName>
        <fullName evidence="5">Uncharacterized protein</fullName>
    </submittedName>
</protein>
<dbReference type="InterPro" id="IPR011990">
    <property type="entry name" value="TPR-like_helical_dom_sf"/>
</dbReference>
<proteinExistence type="predicted"/>
<evidence type="ECO:0000313" key="5">
    <source>
        <dbReference type="EMBL" id="KAK2120666.1"/>
    </source>
</evidence>
<organism evidence="5 6">
    <name type="scientific">Saguinus oedipus</name>
    <name type="common">Cotton-top tamarin</name>
    <name type="synonym">Oedipomidas oedipus</name>
    <dbReference type="NCBI Taxonomy" id="9490"/>
    <lineage>
        <taxon>Eukaryota</taxon>
        <taxon>Metazoa</taxon>
        <taxon>Chordata</taxon>
        <taxon>Craniata</taxon>
        <taxon>Vertebrata</taxon>
        <taxon>Euteleostomi</taxon>
        <taxon>Mammalia</taxon>
        <taxon>Eutheria</taxon>
        <taxon>Euarchontoglires</taxon>
        <taxon>Primates</taxon>
        <taxon>Haplorrhini</taxon>
        <taxon>Platyrrhini</taxon>
        <taxon>Cebidae</taxon>
        <taxon>Callitrichinae</taxon>
        <taxon>Saguinus</taxon>
    </lineage>
</organism>
<evidence type="ECO:0000256" key="2">
    <source>
        <dbReference type="ARBA" id="ARBA00022490"/>
    </source>
</evidence>
<dbReference type="SMART" id="SM00028">
    <property type="entry name" value="TPR"/>
    <property type="match status" value="1"/>
</dbReference>
<name>A0ABQ9WH67_SAGOE</name>
<keyword evidence="3" id="KW-0677">Repeat</keyword>
<keyword evidence="6" id="KW-1185">Reference proteome</keyword>
<keyword evidence="2" id="KW-0963">Cytoplasm</keyword>
<evidence type="ECO:0000256" key="1">
    <source>
        <dbReference type="ARBA" id="ARBA00004496"/>
    </source>
</evidence>
<accession>A0ABQ9WH67</accession>
<comment type="subcellular location">
    <subcellularLocation>
        <location evidence="1">Cytoplasm</location>
    </subcellularLocation>
</comment>
<feature type="region of interest" description="Disordered" evidence="4">
    <location>
        <begin position="127"/>
        <end position="175"/>
    </location>
</feature>
<dbReference type="PANTHER" id="PTHR45954">
    <property type="entry name" value="LD33695P"/>
    <property type="match status" value="1"/>
</dbReference>
<evidence type="ECO:0000313" key="6">
    <source>
        <dbReference type="Proteomes" id="UP001266305"/>
    </source>
</evidence>
<gene>
    <name evidence="5" type="ORF">P7K49_002052</name>
</gene>
<evidence type="ECO:0000256" key="4">
    <source>
        <dbReference type="SAM" id="MobiDB-lite"/>
    </source>
</evidence>
<feature type="region of interest" description="Disordered" evidence="4">
    <location>
        <begin position="1"/>
        <end position="41"/>
    </location>
</feature>
<dbReference type="InterPro" id="IPR019734">
    <property type="entry name" value="TPR_rpt"/>
</dbReference>
<evidence type="ECO:0000256" key="3">
    <source>
        <dbReference type="ARBA" id="ARBA00022737"/>
    </source>
</evidence>
<feature type="compositionally biased region" description="Basic and acidic residues" evidence="4">
    <location>
        <begin position="162"/>
        <end position="175"/>
    </location>
</feature>
<reference evidence="5 6" key="1">
    <citation type="submission" date="2023-05" db="EMBL/GenBank/DDBJ databases">
        <title>B98-5 Cell Line De Novo Hybrid Assembly: An Optical Mapping Approach.</title>
        <authorList>
            <person name="Kananen K."/>
            <person name="Auerbach J.A."/>
            <person name="Kautto E."/>
            <person name="Blachly J.S."/>
        </authorList>
    </citation>
    <scope>NUCLEOTIDE SEQUENCE [LARGE SCALE GENOMIC DNA]</scope>
    <source>
        <strain evidence="5">B95-8</strain>
        <tissue evidence="5">Cell line</tissue>
    </source>
</reference>
<comment type="caution">
    <text evidence="5">The sequence shown here is derived from an EMBL/GenBank/DDBJ whole genome shotgun (WGS) entry which is preliminary data.</text>
</comment>
<dbReference type="SUPFAM" id="SSF48452">
    <property type="entry name" value="TPR-like"/>
    <property type="match status" value="1"/>
</dbReference>
<dbReference type="Proteomes" id="UP001266305">
    <property type="component" value="Unassembled WGS sequence"/>
</dbReference>
<dbReference type="PANTHER" id="PTHR45954:SF2">
    <property type="entry name" value="G-PROTEIN-SIGNALING MODULATOR 1"/>
    <property type="match status" value="1"/>
</dbReference>
<dbReference type="InterPro" id="IPR052386">
    <property type="entry name" value="GPSM"/>
</dbReference>
<dbReference type="Gene3D" id="1.25.40.10">
    <property type="entry name" value="Tetratricopeptide repeat domain"/>
    <property type="match status" value="1"/>
</dbReference>